<organism evidence="2 3">
    <name type="scientific">Permianibacter aggregans</name>
    <dbReference type="NCBI Taxonomy" id="1510150"/>
    <lineage>
        <taxon>Bacteria</taxon>
        <taxon>Pseudomonadati</taxon>
        <taxon>Pseudomonadota</taxon>
        <taxon>Gammaproteobacteria</taxon>
        <taxon>Pseudomonadales</taxon>
        <taxon>Pseudomonadaceae</taxon>
        <taxon>Permianibacter</taxon>
    </lineage>
</organism>
<sequence length="500" mass="57899">MANDEFDLDDLEPEGAQPAPSLSSSRGSSFGSKVWRDRALSEQFLRRQDVETLSLWLLQAADEDNESRRRLVLRAKLDLADDLNSQKKWLTSVIGKPSRLDKRRLKTYLPRQRLLLELFGKLSEQQRWADLTVLCEHALQRLFVALDHADDSEGEFAHFCQQVLELHRIAAQFMAQPELLGAQVARLLVRAPEGVMALEPYLPLLGERGQLRFGASLELLWQAMQIDEVRQSSSANQTAVRSLLMHWYLHQGQIDDWLQLKQQEHWLPETVREVAQTLRDANRIREAIQVLEQGIRQYPDAFPIRKMLVEFYLHDGLQEEATEMLWQQFLRSPTAQHYAQLRAILPETERQRWRDKALVHARDVETKINAEHGGLPYKGVQLAIWLAEGNDDEALSIARQFRCDAVTVEALALRLESTHQEEAAQLHQQLIQREIERPSTVHFDDALDRLHHLRAVLDPMVFWALLTRLRLQFAHNRKFVQKLNENWSPYLDGQEPSATG</sequence>
<comment type="caution">
    <text evidence="2">The sequence shown here is derived from an EMBL/GenBank/DDBJ whole genome shotgun (WGS) entry which is preliminary data.</text>
</comment>
<feature type="region of interest" description="Disordered" evidence="1">
    <location>
        <begin position="1"/>
        <end position="31"/>
    </location>
</feature>
<name>A0A4R6URK4_9GAMM</name>
<gene>
    <name evidence="2" type="ORF">EV696_107125</name>
</gene>
<accession>A0A4R6URK4</accession>
<evidence type="ECO:0000256" key="1">
    <source>
        <dbReference type="SAM" id="MobiDB-lite"/>
    </source>
</evidence>
<protein>
    <submittedName>
        <fullName evidence="2">Uncharacterized protein</fullName>
    </submittedName>
</protein>
<dbReference type="Proteomes" id="UP000295375">
    <property type="component" value="Unassembled WGS sequence"/>
</dbReference>
<dbReference type="RefSeq" id="WP_133590248.1">
    <property type="nucleotide sequence ID" value="NZ_CP037953.1"/>
</dbReference>
<evidence type="ECO:0000313" key="2">
    <source>
        <dbReference type="EMBL" id="TDQ48389.1"/>
    </source>
</evidence>
<dbReference type="Gene3D" id="1.25.40.10">
    <property type="entry name" value="Tetratricopeptide repeat domain"/>
    <property type="match status" value="1"/>
</dbReference>
<proteinExistence type="predicted"/>
<keyword evidence="3" id="KW-1185">Reference proteome</keyword>
<evidence type="ECO:0000313" key="3">
    <source>
        <dbReference type="Proteomes" id="UP000295375"/>
    </source>
</evidence>
<feature type="compositionally biased region" description="Acidic residues" evidence="1">
    <location>
        <begin position="1"/>
        <end position="13"/>
    </location>
</feature>
<dbReference type="EMBL" id="SNYM01000007">
    <property type="protein sequence ID" value="TDQ48389.1"/>
    <property type="molecule type" value="Genomic_DNA"/>
</dbReference>
<dbReference type="AlphaFoldDB" id="A0A4R6URK4"/>
<reference evidence="2 3" key="1">
    <citation type="submission" date="2019-03" db="EMBL/GenBank/DDBJ databases">
        <title>Genomic Encyclopedia of Type Strains, Phase IV (KMG-IV): sequencing the most valuable type-strain genomes for metagenomic binning, comparative biology and taxonomic classification.</title>
        <authorList>
            <person name="Goeker M."/>
        </authorList>
    </citation>
    <scope>NUCLEOTIDE SEQUENCE [LARGE SCALE GENOMIC DNA]</scope>
    <source>
        <strain evidence="2 3">DSM 103792</strain>
    </source>
</reference>
<dbReference type="InterPro" id="IPR011990">
    <property type="entry name" value="TPR-like_helical_dom_sf"/>
</dbReference>
<feature type="compositionally biased region" description="Low complexity" evidence="1">
    <location>
        <begin position="21"/>
        <end position="31"/>
    </location>
</feature>